<name>A0A7E4VCS4_PANRE</name>
<evidence type="ECO:0000256" key="5">
    <source>
        <dbReference type="ARBA" id="ARBA00044973"/>
    </source>
</evidence>
<proteinExistence type="inferred from homology"/>
<dbReference type="GO" id="GO:0046872">
    <property type="term" value="F:metal ion binding"/>
    <property type="evidence" value="ECO:0007669"/>
    <property type="project" value="UniProtKB-KW"/>
</dbReference>
<dbReference type="GO" id="GO:0050163">
    <property type="term" value="F:oxaloacetate tautomerase activity"/>
    <property type="evidence" value="ECO:0007669"/>
    <property type="project" value="UniProtKB-EC"/>
</dbReference>
<dbReference type="Proteomes" id="UP000492821">
    <property type="component" value="Unassembled WGS sequence"/>
</dbReference>
<dbReference type="AlphaFoldDB" id="A0A7E4VCS4"/>
<dbReference type="PANTHER" id="PTHR11820">
    <property type="entry name" value="ACYLPYRUVASE"/>
    <property type="match status" value="1"/>
</dbReference>
<evidence type="ECO:0000256" key="1">
    <source>
        <dbReference type="ARBA" id="ARBA00010211"/>
    </source>
</evidence>
<protein>
    <recommendedName>
        <fullName evidence="5">oxaloacetate tautomerase</fullName>
        <ecNumber evidence="5">5.3.2.2</ecNumber>
    </recommendedName>
    <alternativeName>
        <fullName evidence="3">Fumarylacetoacetate hydrolase domain-containing protein 1</fullName>
    </alternativeName>
</protein>
<evidence type="ECO:0000256" key="2">
    <source>
        <dbReference type="ARBA" id="ARBA00022723"/>
    </source>
</evidence>
<reference evidence="8" key="2">
    <citation type="submission" date="2020-10" db="UniProtKB">
        <authorList>
            <consortium name="WormBaseParasite"/>
        </authorList>
    </citation>
    <scope>IDENTIFICATION</scope>
</reference>
<evidence type="ECO:0000313" key="8">
    <source>
        <dbReference type="WBParaSite" id="Pan_g19439.t1"/>
    </source>
</evidence>
<dbReference type="Gene3D" id="3.90.850.10">
    <property type="entry name" value="Fumarylacetoacetase-like, C-terminal domain"/>
    <property type="match status" value="1"/>
</dbReference>
<sequence>MDVEEVKNNCGNIIGFENSFPCPDGSQAPLAAFKRDAKFLETEGHHITIPAGHLGVDTEVHLGVVISEEASEISPDAALSKIGGYVVALNSRLRLREFTKASETDIFNTTDEFKGGVVISPLVSKDTLEHPNVATIWAAINNQEVQRSNFTSAKYTVQELLSKASQLTTLKKGDIILTGSPSGATYVRAGDTVEIGIEGLIRSEFSLQKAIEVDVVPSDRQDSIY</sequence>
<keyword evidence="7" id="KW-1185">Reference proteome</keyword>
<dbReference type="PANTHER" id="PTHR11820:SF7">
    <property type="entry name" value="ACYLPYRUVASE FAHD1, MITOCHONDRIAL"/>
    <property type="match status" value="1"/>
</dbReference>
<dbReference type="InterPro" id="IPR011234">
    <property type="entry name" value="Fumarylacetoacetase-like_C"/>
</dbReference>
<feature type="domain" description="Fumarylacetoacetase-like C-terminal" evidence="6">
    <location>
        <begin position="29"/>
        <end position="200"/>
    </location>
</feature>
<evidence type="ECO:0000313" key="7">
    <source>
        <dbReference type="Proteomes" id="UP000492821"/>
    </source>
</evidence>
<dbReference type="EC" id="5.3.2.2" evidence="5"/>
<dbReference type="SUPFAM" id="SSF56529">
    <property type="entry name" value="FAH"/>
    <property type="match status" value="1"/>
</dbReference>
<dbReference type="GO" id="GO:0018773">
    <property type="term" value="F:acetylpyruvate hydrolase activity"/>
    <property type="evidence" value="ECO:0007669"/>
    <property type="project" value="TreeGrafter"/>
</dbReference>
<comment type="similarity">
    <text evidence="1">Belongs to the FAH family.</text>
</comment>
<dbReference type="GO" id="GO:0005739">
    <property type="term" value="C:mitochondrion"/>
    <property type="evidence" value="ECO:0007669"/>
    <property type="project" value="TreeGrafter"/>
</dbReference>
<dbReference type="WBParaSite" id="Pan_g19439.t1">
    <property type="protein sequence ID" value="Pan_g19439.t1"/>
    <property type="gene ID" value="Pan_g19439"/>
</dbReference>
<evidence type="ECO:0000259" key="6">
    <source>
        <dbReference type="Pfam" id="PF01557"/>
    </source>
</evidence>
<dbReference type="InterPro" id="IPR036663">
    <property type="entry name" value="Fumarylacetoacetase_C_sf"/>
</dbReference>
<keyword evidence="2" id="KW-0479">Metal-binding</keyword>
<comment type="catalytic activity">
    <reaction evidence="4">
        <text>oxaloacetate = enol-oxaloacetate</text>
        <dbReference type="Rhea" id="RHEA:16021"/>
        <dbReference type="ChEBI" id="CHEBI:16452"/>
        <dbReference type="ChEBI" id="CHEBI:17479"/>
        <dbReference type="EC" id="5.3.2.2"/>
    </reaction>
    <physiologicalReaction direction="right-to-left" evidence="4">
        <dbReference type="Rhea" id="RHEA:16023"/>
    </physiologicalReaction>
</comment>
<accession>A0A7E4VCS4</accession>
<evidence type="ECO:0000256" key="4">
    <source>
        <dbReference type="ARBA" id="ARBA00044911"/>
    </source>
</evidence>
<evidence type="ECO:0000256" key="3">
    <source>
        <dbReference type="ARBA" id="ARBA00042340"/>
    </source>
</evidence>
<reference evidence="7" key="1">
    <citation type="journal article" date="2013" name="Genetics">
        <title>The draft genome and transcriptome of Panagrellus redivivus are shaped by the harsh demands of a free-living lifestyle.</title>
        <authorList>
            <person name="Srinivasan J."/>
            <person name="Dillman A.R."/>
            <person name="Macchietto M.G."/>
            <person name="Heikkinen L."/>
            <person name="Lakso M."/>
            <person name="Fracchia K.M."/>
            <person name="Antoshechkin I."/>
            <person name="Mortazavi A."/>
            <person name="Wong G."/>
            <person name="Sternberg P.W."/>
        </authorList>
    </citation>
    <scope>NUCLEOTIDE SEQUENCE [LARGE SCALE GENOMIC DNA]</scope>
    <source>
        <strain evidence="7">MT8872</strain>
    </source>
</reference>
<dbReference type="Pfam" id="PF01557">
    <property type="entry name" value="FAA_hydrolase"/>
    <property type="match status" value="1"/>
</dbReference>
<organism evidence="7 8">
    <name type="scientific">Panagrellus redivivus</name>
    <name type="common">Microworm</name>
    <dbReference type="NCBI Taxonomy" id="6233"/>
    <lineage>
        <taxon>Eukaryota</taxon>
        <taxon>Metazoa</taxon>
        <taxon>Ecdysozoa</taxon>
        <taxon>Nematoda</taxon>
        <taxon>Chromadorea</taxon>
        <taxon>Rhabditida</taxon>
        <taxon>Tylenchina</taxon>
        <taxon>Panagrolaimomorpha</taxon>
        <taxon>Panagrolaimoidea</taxon>
        <taxon>Panagrolaimidae</taxon>
        <taxon>Panagrellus</taxon>
    </lineage>
</organism>